<dbReference type="EMBL" id="GALX01007863">
    <property type="protein sequence ID" value="JAB60603.1"/>
    <property type="molecule type" value="Transcribed_RNA"/>
</dbReference>
<feature type="non-terminal residue" evidence="1">
    <location>
        <position position="121"/>
    </location>
</feature>
<reference evidence="1" key="1">
    <citation type="submission" date="2013-07" db="EMBL/GenBank/DDBJ databases">
        <title>Midgut Transcriptome Profiling of Anoplphora glabripennis, a Lignocellulose Degrading, Wood-Boring Cerambycid.</title>
        <authorList>
            <person name="Scully E.D."/>
            <person name="Hoover K."/>
            <person name="Carlson J.E."/>
            <person name="Tien M."/>
            <person name="Geib S.M."/>
        </authorList>
    </citation>
    <scope>NUCLEOTIDE SEQUENCE</scope>
</reference>
<protein>
    <submittedName>
        <fullName evidence="1">Uncharacterized protein</fullName>
    </submittedName>
</protein>
<accession>V5GJJ6</accession>
<sequence>MMTYSKKKILVFISLKMTGAIFFCQFEVGNRARQEKAKDMKLAEDEKPMILMMDLQAVKVYPSLNASALYNKTKLCCHNLTVMNIKTKHVMCYWFGEVDSDLSVSTFASLVVDYISRFTDT</sequence>
<dbReference type="AlphaFoldDB" id="V5GJJ6"/>
<organism evidence="1">
    <name type="scientific">Anoplophora glabripennis</name>
    <name type="common">Asian longhorn beetle</name>
    <name type="synonym">Anoplophora nobilis</name>
    <dbReference type="NCBI Taxonomy" id="217634"/>
    <lineage>
        <taxon>Eukaryota</taxon>
        <taxon>Metazoa</taxon>
        <taxon>Ecdysozoa</taxon>
        <taxon>Arthropoda</taxon>
        <taxon>Hexapoda</taxon>
        <taxon>Insecta</taxon>
        <taxon>Pterygota</taxon>
        <taxon>Neoptera</taxon>
        <taxon>Endopterygota</taxon>
        <taxon>Coleoptera</taxon>
        <taxon>Polyphaga</taxon>
        <taxon>Cucujiformia</taxon>
        <taxon>Chrysomeloidea</taxon>
        <taxon>Cerambycidae</taxon>
        <taxon>Lamiinae</taxon>
        <taxon>Lamiini</taxon>
        <taxon>Anoplophora</taxon>
    </lineage>
</organism>
<name>V5GJJ6_ANOGL</name>
<proteinExistence type="predicted"/>
<evidence type="ECO:0000313" key="1">
    <source>
        <dbReference type="EMBL" id="JAB60603.1"/>
    </source>
</evidence>